<dbReference type="EMBL" id="GL574131">
    <property type="protein sequence ID" value="ELR10674.1"/>
    <property type="molecule type" value="Genomic_DNA"/>
</dbReference>
<keyword evidence="2" id="KW-1185">Reference proteome</keyword>
<name>L8GCX1_PSED2</name>
<feature type="non-terminal residue" evidence="1">
    <location>
        <position position="1"/>
    </location>
</feature>
<reference evidence="2" key="1">
    <citation type="submission" date="2010-09" db="EMBL/GenBank/DDBJ databases">
        <title>The genome sequence of Geomyces destructans 20631-21.</title>
        <authorList>
            <consortium name="The Broad Institute Genome Sequencing Platform"/>
            <person name="Cuomo C.A."/>
            <person name="Blehert D.S."/>
            <person name="Lorch J.M."/>
            <person name="Young S.K."/>
            <person name="Zeng Q."/>
            <person name="Gargeya S."/>
            <person name="Fitzgerald M."/>
            <person name="Haas B."/>
            <person name="Abouelleil A."/>
            <person name="Alvarado L."/>
            <person name="Arachchi H.M."/>
            <person name="Berlin A."/>
            <person name="Brown A."/>
            <person name="Chapman S.B."/>
            <person name="Chen Z."/>
            <person name="Dunbar C."/>
            <person name="Freedman E."/>
            <person name="Gearin G."/>
            <person name="Gellesch M."/>
            <person name="Goldberg J."/>
            <person name="Griggs A."/>
            <person name="Gujja S."/>
            <person name="Heiman D."/>
            <person name="Howarth C."/>
            <person name="Larson L."/>
            <person name="Lui A."/>
            <person name="MacDonald P.J.P."/>
            <person name="Montmayeur A."/>
            <person name="Murphy C."/>
            <person name="Neiman D."/>
            <person name="Pearson M."/>
            <person name="Priest M."/>
            <person name="Roberts A."/>
            <person name="Saif S."/>
            <person name="Shea T."/>
            <person name="Shenoy N."/>
            <person name="Sisk P."/>
            <person name="Stolte C."/>
            <person name="Sykes S."/>
            <person name="Wortman J."/>
            <person name="Nusbaum C."/>
            <person name="Birren B."/>
        </authorList>
    </citation>
    <scope>NUCLEOTIDE SEQUENCE [LARGE SCALE GENOMIC DNA]</scope>
    <source>
        <strain evidence="2">ATCC MYA-4855 / 20631-21</strain>
    </source>
</reference>
<dbReference type="Gene3D" id="2.60.120.620">
    <property type="entry name" value="q2cbj1_9rhob like domain"/>
    <property type="match status" value="1"/>
</dbReference>
<dbReference type="InParanoid" id="L8GCX1"/>
<evidence type="ECO:0000313" key="2">
    <source>
        <dbReference type="Proteomes" id="UP000011064"/>
    </source>
</evidence>
<dbReference type="VEuPathDB" id="FungiDB:GMDG_08751"/>
<dbReference type="HOGENOM" id="CLU_1369172_0_0_1"/>
<protein>
    <submittedName>
        <fullName evidence="1">Uncharacterized protein</fullName>
    </submittedName>
</protein>
<dbReference type="AlphaFoldDB" id="L8GCX1"/>
<evidence type="ECO:0000313" key="1">
    <source>
        <dbReference type="EMBL" id="ELR10674.1"/>
    </source>
</evidence>
<accession>L8GCX1</accession>
<organism evidence="1 2">
    <name type="scientific">Pseudogymnoascus destructans (strain ATCC MYA-4855 / 20631-21)</name>
    <name type="common">Bat white-nose syndrome fungus</name>
    <name type="synonym">Geomyces destructans</name>
    <dbReference type="NCBI Taxonomy" id="658429"/>
    <lineage>
        <taxon>Eukaryota</taxon>
        <taxon>Fungi</taxon>
        <taxon>Dikarya</taxon>
        <taxon>Ascomycota</taxon>
        <taxon>Pezizomycotina</taxon>
        <taxon>Leotiomycetes</taxon>
        <taxon>Thelebolales</taxon>
        <taxon>Thelebolaceae</taxon>
        <taxon>Pseudogymnoascus</taxon>
    </lineage>
</organism>
<proteinExistence type="predicted"/>
<sequence length="200" mass="21026">MVVARRAVMKAPGGLFRSEASYGPPGCAPNREFAKSDVSTDALTFDPAALADASSKGDGAATHRLAVLTGMGLWVPQSWSEALRLLDLSAAQGHGPATDDRTALTALADLGQWLTPPSPQPLMSGPAILTVSGFLPPSLCDWLIDQARDTTHPALVYNPDTGEGLRDDIRTNSASQIGLERMTVTAALIRERIARVAGLP</sequence>
<dbReference type="Proteomes" id="UP000011064">
    <property type="component" value="Unassembled WGS sequence"/>
</dbReference>
<gene>
    <name evidence="1" type="ORF">GMDG_08751</name>
</gene>